<dbReference type="PROSITE" id="PS51375">
    <property type="entry name" value="PPR"/>
    <property type="match status" value="2"/>
</dbReference>
<dbReference type="SUPFAM" id="SSF81901">
    <property type="entry name" value="HCP-like"/>
    <property type="match status" value="1"/>
</dbReference>
<proteinExistence type="inferred from homology"/>
<organism evidence="4 5">
    <name type="scientific">Forsythia ovata</name>
    <dbReference type="NCBI Taxonomy" id="205694"/>
    <lineage>
        <taxon>Eukaryota</taxon>
        <taxon>Viridiplantae</taxon>
        <taxon>Streptophyta</taxon>
        <taxon>Embryophyta</taxon>
        <taxon>Tracheophyta</taxon>
        <taxon>Spermatophyta</taxon>
        <taxon>Magnoliopsida</taxon>
        <taxon>eudicotyledons</taxon>
        <taxon>Gunneridae</taxon>
        <taxon>Pentapetalae</taxon>
        <taxon>asterids</taxon>
        <taxon>lamiids</taxon>
        <taxon>Lamiales</taxon>
        <taxon>Oleaceae</taxon>
        <taxon>Forsythieae</taxon>
        <taxon>Forsythia</taxon>
    </lineage>
</organism>
<evidence type="ECO:0000313" key="4">
    <source>
        <dbReference type="EMBL" id="KAL2458460.1"/>
    </source>
</evidence>
<name>A0ABD1P3M6_9LAMI</name>
<sequence length="120" mass="13545">MDDAISSFSTMLNKGPVPNVATYSGEEIGLDIKNAFELYEEMLQKRLSPTIVSYNILIDSLCKRGLMEEAYFVFHNALNRGLIPDIVAYTILIRGYCKVGRFVDAMLLYKRMLEDGISPP</sequence>
<keyword evidence="2" id="KW-0677">Repeat</keyword>
<reference evidence="5" key="1">
    <citation type="submission" date="2024-07" db="EMBL/GenBank/DDBJ databases">
        <title>Two chromosome-level genome assemblies of Korean endemic species Abeliophyllum distichum and Forsythia ovata (Oleaceae).</title>
        <authorList>
            <person name="Jang H."/>
        </authorList>
    </citation>
    <scope>NUCLEOTIDE SEQUENCE [LARGE SCALE GENOMIC DNA]</scope>
</reference>
<dbReference type="PANTHER" id="PTHR47941">
    <property type="entry name" value="PENTATRICOPEPTIDE REPEAT-CONTAINING PROTEIN 3, MITOCHONDRIAL"/>
    <property type="match status" value="1"/>
</dbReference>
<dbReference type="NCBIfam" id="TIGR00756">
    <property type="entry name" value="PPR"/>
    <property type="match status" value="2"/>
</dbReference>
<feature type="repeat" description="PPR" evidence="3">
    <location>
        <begin position="85"/>
        <end position="119"/>
    </location>
</feature>
<dbReference type="InterPro" id="IPR002885">
    <property type="entry name" value="PPR_rpt"/>
</dbReference>
<comment type="caution">
    <text evidence="4">The sequence shown here is derived from an EMBL/GenBank/DDBJ whole genome shotgun (WGS) entry which is preliminary data.</text>
</comment>
<gene>
    <name evidence="4" type="ORF">Fot_55730</name>
</gene>
<dbReference type="Proteomes" id="UP001604277">
    <property type="component" value="Unassembled WGS sequence"/>
</dbReference>
<evidence type="ECO:0000256" key="3">
    <source>
        <dbReference type="PROSITE-ProRule" id="PRU00708"/>
    </source>
</evidence>
<dbReference type="Pfam" id="PF13041">
    <property type="entry name" value="PPR_2"/>
    <property type="match status" value="1"/>
</dbReference>
<evidence type="ECO:0000313" key="5">
    <source>
        <dbReference type="Proteomes" id="UP001604277"/>
    </source>
</evidence>
<dbReference type="EMBL" id="JBFOLJ010000029">
    <property type="protein sequence ID" value="KAL2458460.1"/>
    <property type="molecule type" value="Genomic_DNA"/>
</dbReference>
<feature type="repeat" description="PPR" evidence="3">
    <location>
        <begin position="50"/>
        <end position="84"/>
    </location>
</feature>
<keyword evidence="5" id="KW-1185">Reference proteome</keyword>
<evidence type="ECO:0000256" key="2">
    <source>
        <dbReference type="ARBA" id="ARBA00022737"/>
    </source>
</evidence>
<comment type="similarity">
    <text evidence="1">Belongs to the PPR family. P subfamily.</text>
</comment>
<evidence type="ECO:0000256" key="1">
    <source>
        <dbReference type="ARBA" id="ARBA00007626"/>
    </source>
</evidence>
<protein>
    <submittedName>
        <fullName evidence="4">Pentatricopeptide repeat-containing protein</fullName>
    </submittedName>
</protein>
<dbReference type="InterPro" id="IPR011990">
    <property type="entry name" value="TPR-like_helical_dom_sf"/>
</dbReference>
<dbReference type="Gene3D" id="1.25.40.10">
    <property type="entry name" value="Tetratricopeptide repeat domain"/>
    <property type="match status" value="1"/>
</dbReference>
<dbReference type="AlphaFoldDB" id="A0ABD1P3M6"/>
<accession>A0ABD1P3M6</accession>